<feature type="chain" id="PRO_5046742754" evidence="1">
    <location>
        <begin position="21"/>
        <end position="170"/>
    </location>
</feature>
<gene>
    <name evidence="3" type="ORF">OSH09_14200</name>
</gene>
<dbReference type="Proteomes" id="UP001209916">
    <property type="component" value="Unassembled WGS sequence"/>
</dbReference>
<dbReference type="SMART" id="SM00972">
    <property type="entry name" value="SCPU"/>
    <property type="match status" value="1"/>
</dbReference>
<dbReference type="PANTHER" id="PTHR37089">
    <property type="entry name" value="PROTEIN U-RELATED"/>
    <property type="match status" value="1"/>
</dbReference>
<evidence type="ECO:0000256" key="1">
    <source>
        <dbReference type="SAM" id="SignalP"/>
    </source>
</evidence>
<feature type="signal peptide" evidence="1">
    <location>
        <begin position="1"/>
        <end position="20"/>
    </location>
</feature>
<protein>
    <submittedName>
        <fullName evidence="3">Spore coat U domain-containing protein</fullName>
    </submittedName>
</protein>
<comment type="caution">
    <text evidence="3">The sequence shown here is derived from an EMBL/GenBank/DDBJ whole genome shotgun (WGS) entry which is preliminary data.</text>
</comment>
<accession>A0ABT3VQ12</accession>
<dbReference type="RefSeq" id="WP_266121336.1">
    <property type="nucleotide sequence ID" value="NZ_JAPKNA010000004.1"/>
</dbReference>
<feature type="domain" description="Spore coat protein U/FanG" evidence="2">
    <location>
        <begin position="26"/>
        <end position="166"/>
    </location>
</feature>
<proteinExistence type="predicted"/>
<name>A0ABT3VQ12_9BURK</name>
<dbReference type="InterPro" id="IPR053167">
    <property type="entry name" value="Spore_coat_component"/>
</dbReference>
<evidence type="ECO:0000259" key="2">
    <source>
        <dbReference type="Pfam" id="PF05229"/>
    </source>
</evidence>
<evidence type="ECO:0000313" key="4">
    <source>
        <dbReference type="Proteomes" id="UP001209916"/>
    </source>
</evidence>
<reference evidence="3 4" key="1">
    <citation type="submission" date="2022-11" db="EMBL/GenBank/DDBJ databases">
        <title>Biodiversity and phylogenetic relationships of bacteria.</title>
        <authorList>
            <person name="Machado R.A.R."/>
            <person name="Bhat A."/>
            <person name="Loulou A."/>
            <person name="Kallel S."/>
        </authorList>
    </citation>
    <scope>NUCLEOTIDE SEQUENCE [LARGE SCALE GENOMIC DNA]</scope>
    <source>
        <strain evidence="3 4">DSM 13975</strain>
    </source>
</reference>
<organism evidence="3 4">
    <name type="scientific">Alcaligenes parafaecalis</name>
    <dbReference type="NCBI Taxonomy" id="171260"/>
    <lineage>
        <taxon>Bacteria</taxon>
        <taxon>Pseudomonadati</taxon>
        <taxon>Pseudomonadota</taxon>
        <taxon>Betaproteobacteria</taxon>
        <taxon>Burkholderiales</taxon>
        <taxon>Alcaligenaceae</taxon>
        <taxon>Alcaligenes</taxon>
    </lineage>
</organism>
<keyword evidence="4" id="KW-1185">Reference proteome</keyword>
<evidence type="ECO:0000313" key="3">
    <source>
        <dbReference type="EMBL" id="MCX5465335.1"/>
    </source>
</evidence>
<dbReference type="EMBL" id="JAPKNA010000004">
    <property type="protein sequence ID" value="MCX5465335.1"/>
    <property type="molecule type" value="Genomic_DNA"/>
</dbReference>
<sequence>MIKPLSILLMLLFAGGSVQAASKQAVIGIKLTVEQACEAGSRTSGATLSFGVLDMGTVPTLLNQVQASGTINGAGAIRVKCAPGVGYKVSLGKGLNSGGGLRKMAGPQGGLIEYGLYQDSGYTRIWDDTHVLSVQGTGSEKLLPVYAVVKPQRTPAAGTYRDTVQVLVEW</sequence>
<keyword evidence="1" id="KW-0732">Signal</keyword>
<dbReference type="InterPro" id="IPR007893">
    <property type="entry name" value="Spore_coat_U/FanG"/>
</dbReference>
<dbReference type="Pfam" id="PF05229">
    <property type="entry name" value="SCPU"/>
    <property type="match status" value="1"/>
</dbReference>